<dbReference type="RefSeq" id="WP_275820304.1">
    <property type="nucleotide sequence ID" value="NZ_BAAANM010000030.1"/>
</dbReference>
<protein>
    <submittedName>
        <fullName evidence="1">Uncharacterized protein</fullName>
    </submittedName>
</protein>
<organism evidence="1 2">
    <name type="scientific">Streptantibioticus ferralitis</name>
    <dbReference type="NCBI Taxonomy" id="236510"/>
    <lineage>
        <taxon>Bacteria</taxon>
        <taxon>Bacillati</taxon>
        <taxon>Actinomycetota</taxon>
        <taxon>Actinomycetes</taxon>
        <taxon>Kitasatosporales</taxon>
        <taxon>Streptomycetaceae</taxon>
        <taxon>Streptantibioticus</taxon>
    </lineage>
</organism>
<sequence>MLSVECFGRLLADLARERIVRMPWTLVAGDLCVNSELLRVGVVEQARFDNLRPGTHLASDELPAWW</sequence>
<keyword evidence="2" id="KW-1185">Reference proteome</keyword>
<reference evidence="1 2" key="1">
    <citation type="submission" date="2023-03" db="EMBL/GenBank/DDBJ databases">
        <title>Draft genome sequence of type strain Streptomyces ferralitis JCM 14344.</title>
        <authorList>
            <person name="Klaysubun C."/>
            <person name="Duangmal K."/>
        </authorList>
    </citation>
    <scope>NUCLEOTIDE SEQUENCE [LARGE SCALE GENOMIC DNA]</scope>
    <source>
        <strain evidence="1 2">JCM 14344</strain>
    </source>
</reference>
<gene>
    <name evidence="1" type="ORF">P2L57_31390</name>
</gene>
<comment type="caution">
    <text evidence="1">The sequence shown here is derived from an EMBL/GenBank/DDBJ whole genome shotgun (WGS) entry which is preliminary data.</text>
</comment>
<accession>A0ABT5Z8B2</accession>
<evidence type="ECO:0000313" key="2">
    <source>
        <dbReference type="Proteomes" id="UP001220022"/>
    </source>
</evidence>
<name>A0ABT5Z8B2_9ACTN</name>
<evidence type="ECO:0000313" key="1">
    <source>
        <dbReference type="EMBL" id="MDF2260069.1"/>
    </source>
</evidence>
<dbReference type="EMBL" id="JARHTQ010000029">
    <property type="protein sequence ID" value="MDF2260069.1"/>
    <property type="molecule type" value="Genomic_DNA"/>
</dbReference>
<proteinExistence type="predicted"/>
<dbReference type="Proteomes" id="UP001220022">
    <property type="component" value="Unassembled WGS sequence"/>
</dbReference>